<keyword evidence="3 7" id="KW-0812">Transmembrane</keyword>
<evidence type="ECO:0000256" key="7">
    <source>
        <dbReference type="SAM" id="Phobius"/>
    </source>
</evidence>
<dbReference type="RefSeq" id="WP_344899292.1">
    <property type="nucleotide sequence ID" value="NZ_BAABAS010000012.1"/>
</dbReference>
<accession>A0ABP8C8D7</accession>
<feature type="transmembrane region" description="Helical" evidence="7">
    <location>
        <begin position="353"/>
        <end position="384"/>
    </location>
</feature>
<feature type="domain" description="MacB-like periplasmic core" evidence="9">
    <location>
        <begin position="37"/>
        <end position="264"/>
    </location>
</feature>
<feature type="transmembrane region" description="Helical" evidence="7">
    <location>
        <begin position="38"/>
        <end position="59"/>
    </location>
</feature>
<evidence type="ECO:0000259" key="8">
    <source>
        <dbReference type="Pfam" id="PF02687"/>
    </source>
</evidence>
<comment type="subcellular location">
    <subcellularLocation>
        <location evidence="1">Cell membrane</location>
        <topology evidence="1">Multi-pass membrane protein</topology>
    </subcellularLocation>
</comment>
<dbReference type="Proteomes" id="UP001501710">
    <property type="component" value="Unassembled WGS sequence"/>
</dbReference>
<dbReference type="PANTHER" id="PTHR30572:SF4">
    <property type="entry name" value="ABC TRANSPORTER PERMEASE YTRF"/>
    <property type="match status" value="1"/>
</dbReference>
<keyword evidence="11" id="KW-1185">Reference proteome</keyword>
<dbReference type="PANTHER" id="PTHR30572">
    <property type="entry name" value="MEMBRANE COMPONENT OF TRANSPORTER-RELATED"/>
    <property type="match status" value="1"/>
</dbReference>
<keyword evidence="4 7" id="KW-1133">Transmembrane helix</keyword>
<reference evidence="11" key="1">
    <citation type="journal article" date="2019" name="Int. J. Syst. Evol. Microbiol.">
        <title>The Global Catalogue of Microorganisms (GCM) 10K type strain sequencing project: providing services to taxonomists for standard genome sequencing and annotation.</title>
        <authorList>
            <consortium name="The Broad Institute Genomics Platform"/>
            <consortium name="The Broad Institute Genome Sequencing Center for Infectious Disease"/>
            <person name="Wu L."/>
            <person name="Ma J."/>
        </authorList>
    </citation>
    <scope>NUCLEOTIDE SEQUENCE [LARGE SCALE GENOMIC DNA]</scope>
    <source>
        <strain evidence="11">JCM 17440</strain>
    </source>
</reference>
<evidence type="ECO:0000256" key="4">
    <source>
        <dbReference type="ARBA" id="ARBA00022989"/>
    </source>
</evidence>
<dbReference type="EMBL" id="BAABAS010000012">
    <property type="protein sequence ID" value="GAA4235416.1"/>
    <property type="molecule type" value="Genomic_DNA"/>
</dbReference>
<feature type="domain" description="ABC3 transporter permease C-terminal" evidence="8">
    <location>
        <begin position="310"/>
        <end position="423"/>
    </location>
</feature>
<proteinExistence type="inferred from homology"/>
<dbReference type="Pfam" id="PF12704">
    <property type="entry name" value="MacB_PCD"/>
    <property type="match status" value="1"/>
</dbReference>
<evidence type="ECO:0000259" key="9">
    <source>
        <dbReference type="Pfam" id="PF12704"/>
    </source>
</evidence>
<dbReference type="Pfam" id="PF02687">
    <property type="entry name" value="FtsX"/>
    <property type="match status" value="1"/>
</dbReference>
<keyword evidence="5 7" id="KW-0472">Membrane</keyword>
<evidence type="ECO:0000256" key="1">
    <source>
        <dbReference type="ARBA" id="ARBA00004651"/>
    </source>
</evidence>
<evidence type="ECO:0000313" key="10">
    <source>
        <dbReference type="EMBL" id="GAA4235416.1"/>
    </source>
</evidence>
<keyword evidence="2" id="KW-1003">Cell membrane</keyword>
<evidence type="ECO:0000256" key="5">
    <source>
        <dbReference type="ARBA" id="ARBA00023136"/>
    </source>
</evidence>
<dbReference type="InterPro" id="IPR025857">
    <property type="entry name" value="MacB_PCD"/>
</dbReference>
<feature type="transmembrane region" description="Helical" evidence="7">
    <location>
        <begin position="307"/>
        <end position="332"/>
    </location>
</feature>
<evidence type="ECO:0000313" key="11">
    <source>
        <dbReference type="Proteomes" id="UP001501710"/>
    </source>
</evidence>
<comment type="similarity">
    <text evidence="6">Belongs to the ABC-4 integral membrane protein family.</text>
</comment>
<dbReference type="InterPro" id="IPR050250">
    <property type="entry name" value="Macrolide_Exporter_MacB"/>
</dbReference>
<evidence type="ECO:0000256" key="2">
    <source>
        <dbReference type="ARBA" id="ARBA00022475"/>
    </source>
</evidence>
<dbReference type="InterPro" id="IPR003838">
    <property type="entry name" value="ABC3_permease_C"/>
</dbReference>
<comment type="caution">
    <text evidence="10">The sequence shown here is derived from an EMBL/GenBank/DDBJ whole genome shotgun (WGS) entry which is preliminary data.</text>
</comment>
<gene>
    <name evidence="10" type="ORF">GCM10022254_42710</name>
</gene>
<feature type="transmembrane region" description="Helical" evidence="7">
    <location>
        <begin position="396"/>
        <end position="415"/>
    </location>
</feature>
<name>A0ABP8C8D7_9ACTN</name>
<evidence type="ECO:0000256" key="6">
    <source>
        <dbReference type="ARBA" id="ARBA00038076"/>
    </source>
</evidence>
<organism evidence="10 11">
    <name type="scientific">Actinomadura meridiana</name>
    <dbReference type="NCBI Taxonomy" id="559626"/>
    <lineage>
        <taxon>Bacteria</taxon>
        <taxon>Bacillati</taxon>
        <taxon>Actinomycetota</taxon>
        <taxon>Actinomycetes</taxon>
        <taxon>Streptosporangiales</taxon>
        <taxon>Thermomonosporaceae</taxon>
        <taxon>Actinomadura</taxon>
    </lineage>
</organism>
<evidence type="ECO:0000256" key="3">
    <source>
        <dbReference type="ARBA" id="ARBA00022692"/>
    </source>
</evidence>
<sequence>MRRSRTPWRAPVPPPRLGWRDLVAEAGAGLTQRPGRSVLTMLGTVLGVGAFVAILGLTATASGQIGKQFNSLTATTVTVTAVDGQAGPDLAAGGGTDGAAVETIPADSDRRVRRLNGVVTAGTWRQIRFGADPLISASPIVRPGSEADMGGIVPVFAASAGTLGAAEATISQGVPFNAFHEGRAEPVAMLGATAAKRLGISRLDAGPAVFINNRAFTVIGIIGDTEQLPELVAGVVVPRQTARRVFGPPPVDGQGQMIIRTRLGAAEVIAGLAPRALRPDRPDLLTAIPPPAPKVLRGKVTDELTGLFLLLATICLVIGAIGIANTTIVAVFERTGEIGLRRALGARPRHIAVQFLVESTALGLLGGLIGTALAIITVVAVALAKQWTAVLEPVSVFPAPLIGAAVGLLAGMYPAMRAARIEPQEALRQ</sequence>
<protein>
    <submittedName>
        <fullName evidence="10">ABC transporter permease</fullName>
    </submittedName>
</protein>